<organism evidence="2 3">
    <name type="scientific">Candidatus Amesbacteria bacterium GW2011_GWA1_47_16</name>
    <dbReference type="NCBI Taxonomy" id="1618353"/>
    <lineage>
        <taxon>Bacteria</taxon>
        <taxon>Candidatus Amesiibacteriota</taxon>
    </lineage>
</organism>
<feature type="transmembrane region" description="Helical" evidence="1">
    <location>
        <begin position="6"/>
        <end position="26"/>
    </location>
</feature>
<gene>
    <name evidence="2" type="ORF">UX87_C0009G0032</name>
</gene>
<evidence type="ECO:0000256" key="1">
    <source>
        <dbReference type="SAM" id="Phobius"/>
    </source>
</evidence>
<keyword evidence="1" id="KW-1133">Transmembrane helix</keyword>
<sequence length="108" mass="12329">MSSSKRIFQLLLPFTVIISIMVIFLLSKPSNRNINQALTEEDAAGIVSNLPEISALLVKYPHYLIETEGLDQNTNAWKVHVYEIVEDHTATYNWYNVDVDTGKVDQEF</sequence>
<comment type="caution">
    <text evidence="2">The sequence shown here is derived from an EMBL/GenBank/DDBJ whole genome shotgun (WGS) entry which is preliminary data.</text>
</comment>
<evidence type="ECO:0000313" key="2">
    <source>
        <dbReference type="EMBL" id="KKU64350.1"/>
    </source>
</evidence>
<protein>
    <submittedName>
        <fullName evidence="2">TPR domain protein</fullName>
    </submittedName>
</protein>
<keyword evidence="1" id="KW-0472">Membrane</keyword>
<accession>A0A0G1V308</accession>
<name>A0A0G1V308_9BACT</name>
<dbReference type="AlphaFoldDB" id="A0A0G1V308"/>
<reference evidence="2 3" key="1">
    <citation type="journal article" date="2015" name="Nature">
        <title>rRNA introns, odd ribosomes, and small enigmatic genomes across a large radiation of phyla.</title>
        <authorList>
            <person name="Brown C.T."/>
            <person name="Hug L.A."/>
            <person name="Thomas B.C."/>
            <person name="Sharon I."/>
            <person name="Castelle C.J."/>
            <person name="Singh A."/>
            <person name="Wilkins M.J."/>
            <person name="Williams K.H."/>
            <person name="Banfield J.F."/>
        </authorList>
    </citation>
    <scope>NUCLEOTIDE SEQUENCE [LARGE SCALE GENOMIC DNA]</scope>
</reference>
<proteinExistence type="predicted"/>
<dbReference type="EMBL" id="LCNV01000009">
    <property type="protein sequence ID" value="KKU64350.1"/>
    <property type="molecule type" value="Genomic_DNA"/>
</dbReference>
<keyword evidence="1" id="KW-0812">Transmembrane</keyword>
<dbReference type="Proteomes" id="UP000034364">
    <property type="component" value="Unassembled WGS sequence"/>
</dbReference>
<evidence type="ECO:0000313" key="3">
    <source>
        <dbReference type="Proteomes" id="UP000034364"/>
    </source>
</evidence>